<evidence type="ECO:0008006" key="4">
    <source>
        <dbReference type="Google" id="ProtNLM"/>
    </source>
</evidence>
<name>A0A6F8T2K9_9GAMM</name>
<dbReference type="Proteomes" id="UP000502894">
    <property type="component" value="Chromosome"/>
</dbReference>
<evidence type="ECO:0000313" key="2">
    <source>
        <dbReference type="EMBL" id="BCA94463.1"/>
    </source>
</evidence>
<feature type="chain" id="PRO_5026042614" description="NHL repeat protein" evidence="1">
    <location>
        <begin position="20"/>
        <end position="486"/>
    </location>
</feature>
<protein>
    <recommendedName>
        <fullName evidence="4">NHL repeat protein</fullName>
    </recommendedName>
</protein>
<accession>A0A6F8T2K9</accession>
<dbReference type="RefSeq" id="WP_173236353.1">
    <property type="nucleotide sequence ID" value="NZ_AP022839.1"/>
</dbReference>
<keyword evidence="3" id="KW-1185">Reference proteome</keyword>
<organism evidence="2 3">
    <name type="scientific">Legionella antarctica</name>
    <dbReference type="NCBI Taxonomy" id="2708020"/>
    <lineage>
        <taxon>Bacteria</taxon>
        <taxon>Pseudomonadati</taxon>
        <taxon>Pseudomonadota</taxon>
        <taxon>Gammaproteobacteria</taxon>
        <taxon>Legionellales</taxon>
        <taxon>Legionellaceae</taxon>
        <taxon>Legionella</taxon>
    </lineage>
</organism>
<dbReference type="EMBL" id="AP022839">
    <property type="protein sequence ID" value="BCA94463.1"/>
    <property type="molecule type" value="Genomic_DNA"/>
</dbReference>
<proteinExistence type="predicted"/>
<reference evidence="2" key="1">
    <citation type="journal article" date="2020" name="Microbiol. Resour. Announc.">
        <title>Complete Genome Sequence of Novel Psychrotolerant Legionella Strain TUM19329, Isolated from Antarctic Lake Sediment.</title>
        <authorList>
            <person name="Shimada S."/>
            <person name="Nakai R."/>
            <person name="Aoki K."/>
            <person name="Shimoeda N."/>
            <person name="Ohno G."/>
            <person name="Miyazaki Y."/>
            <person name="Kudoh S."/>
            <person name="Imura S."/>
            <person name="Watanabe K."/>
            <person name="Ishii Y."/>
            <person name="Tateda K."/>
        </authorList>
    </citation>
    <scope>NUCLEOTIDE SEQUENCE [LARGE SCALE GENOMIC DNA]</scope>
    <source>
        <strain evidence="2">TUM19329</strain>
    </source>
</reference>
<evidence type="ECO:0000313" key="3">
    <source>
        <dbReference type="Proteomes" id="UP000502894"/>
    </source>
</evidence>
<evidence type="ECO:0000256" key="1">
    <source>
        <dbReference type="SAM" id="SignalP"/>
    </source>
</evidence>
<dbReference type="AlphaFoldDB" id="A0A6F8T2K9"/>
<gene>
    <name evidence="2" type="ORF">TUM19329_08240</name>
</gene>
<dbReference type="KEGG" id="lant:TUM19329_08240"/>
<keyword evidence="1" id="KW-0732">Signal</keyword>
<sequence length="486" mass="51043">MNRILFGLLLWLMLIAAQAAGPLWTFIPAPGSNPTQTVSGNGTAIVQYLVQNQSGKPKRLVIQPSPGITQTTPCQVAPNGHAGSSCILNLSITGRRLPKDGVHGGPALCQANADGSPNPNQCYQPEFANSLNITRSPLPGATISVNPTTLLFTQNSTHHVTVTNSVGSPVAAVNVTAIIPFPSNINLQSTTCGVSLAVGAHCTITFVSSAQEELAIIPISGDNTNTVNVHMTVTNQPHISITNPILQSRIVTVSGAPLSLEITNNISSTENANAITVSNKAACPNLSVDDTNCASVAPGASCTLELTSNTPHMPCPIVISGSNTANKPETWIAFSYLGGLVFEEHSGSGKVVIDEAGGFDSQWTSSASDIATDFVDGVNNTDNIVSNAACIDDTPNCAAQRCRDIDPAWYLPARDELFAVHSALCFNSTVPCNFGGFSFFTWSSSQNGINPNSAVVLHFPTATEYFAAKDQTVPLFHVRCVRAFTP</sequence>
<feature type="signal peptide" evidence="1">
    <location>
        <begin position="1"/>
        <end position="19"/>
    </location>
</feature>